<reference evidence="10 11" key="1">
    <citation type="journal article" date="2008" name="Nature">
        <title>The Trichoplax genome and the nature of placozoans.</title>
        <authorList>
            <person name="Srivastava M."/>
            <person name="Begovic E."/>
            <person name="Chapman J."/>
            <person name="Putnam N.H."/>
            <person name="Hellsten U."/>
            <person name="Kawashima T."/>
            <person name="Kuo A."/>
            <person name="Mitros T."/>
            <person name="Salamov A."/>
            <person name="Carpenter M.L."/>
            <person name="Signorovitch A.Y."/>
            <person name="Moreno M.A."/>
            <person name="Kamm K."/>
            <person name="Grimwood J."/>
            <person name="Schmutz J."/>
            <person name="Shapiro H."/>
            <person name="Grigoriev I.V."/>
            <person name="Buss L.W."/>
            <person name="Schierwater B."/>
            <person name="Dellaporta S.L."/>
            <person name="Rokhsar D.S."/>
        </authorList>
    </citation>
    <scope>NUCLEOTIDE SEQUENCE [LARGE SCALE GENOMIC DNA]</scope>
    <source>
        <strain evidence="10 11">Grell-BS-1999</strain>
    </source>
</reference>
<dbReference type="GeneID" id="6754455"/>
<keyword evidence="5" id="KW-0223">Dioxygenase</keyword>
<dbReference type="eggNOG" id="KOG3200">
    <property type="taxonomic scope" value="Eukaryota"/>
</dbReference>
<evidence type="ECO:0000313" key="11">
    <source>
        <dbReference type="Proteomes" id="UP000009022"/>
    </source>
</evidence>
<organism evidence="10 11">
    <name type="scientific">Trichoplax adhaerens</name>
    <name type="common">Trichoplax reptans</name>
    <dbReference type="NCBI Taxonomy" id="10228"/>
    <lineage>
        <taxon>Eukaryota</taxon>
        <taxon>Metazoa</taxon>
        <taxon>Placozoa</taxon>
        <taxon>Uniplacotomia</taxon>
        <taxon>Trichoplacea</taxon>
        <taxon>Trichoplacidae</taxon>
        <taxon>Trichoplax</taxon>
    </lineage>
</organism>
<evidence type="ECO:0000256" key="5">
    <source>
        <dbReference type="ARBA" id="ARBA00022964"/>
    </source>
</evidence>
<dbReference type="AlphaFoldDB" id="B3S0W3"/>
<dbReference type="GO" id="GO:0046872">
    <property type="term" value="F:metal ion binding"/>
    <property type="evidence" value="ECO:0007669"/>
    <property type="project" value="UniProtKB-KW"/>
</dbReference>
<dbReference type="EMBL" id="DS985246">
    <property type="protein sequence ID" value="EDV23716.1"/>
    <property type="molecule type" value="Genomic_DNA"/>
</dbReference>
<dbReference type="SUPFAM" id="SSF51197">
    <property type="entry name" value="Clavaminate synthase-like"/>
    <property type="match status" value="1"/>
</dbReference>
<dbReference type="PhylomeDB" id="B3S0W3"/>
<dbReference type="OrthoDB" id="412814at2759"/>
<dbReference type="InParanoid" id="B3S0W3"/>
<dbReference type="FunCoup" id="B3S0W3">
    <property type="interactions" value="425"/>
</dbReference>
<dbReference type="HOGENOM" id="CLU_059836_1_1_1"/>
<name>B3S0W3_TRIAD</name>
<evidence type="ECO:0000256" key="1">
    <source>
        <dbReference type="ARBA" id="ARBA00001954"/>
    </source>
</evidence>
<feature type="domain" description="Fe2OG dioxygenase" evidence="9">
    <location>
        <begin position="89"/>
        <end position="221"/>
    </location>
</feature>
<evidence type="ECO:0000313" key="10">
    <source>
        <dbReference type="EMBL" id="EDV23716.1"/>
    </source>
</evidence>
<dbReference type="PANTHER" id="PTHR46030">
    <property type="entry name" value="ALPHA-KETOGLUTARATE-DEPENDENT DIOXYGENASE ALKB HOMOLOG 6"/>
    <property type="match status" value="1"/>
</dbReference>
<evidence type="ECO:0000256" key="3">
    <source>
        <dbReference type="ARBA" id="ARBA00007879"/>
    </source>
</evidence>
<dbReference type="Gene3D" id="2.60.120.590">
    <property type="entry name" value="Alpha-ketoglutarate-dependent dioxygenase AlkB-like"/>
    <property type="match status" value="1"/>
</dbReference>
<gene>
    <name evidence="10" type="ORF">TRIADDRAFT_57191</name>
</gene>
<dbReference type="GO" id="GO:0051213">
    <property type="term" value="F:dioxygenase activity"/>
    <property type="evidence" value="ECO:0007669"/>
    <property type="project" value="UniProtKB-KW"/>
</dbReference>
<dbReference type="PANTHER" id="PTHR46030:SF1">
    <property type="entry name" value="ALPHA-KETOGLUTARATE-DEPENDENT DIOXYGENASE ALKB HOMOLOG 6"/>
    <property type="match status" value="1"/>
</dbReference>
<accession>B3S0W3</accession>
<keyword evidence="7" id="KW-0408">Iron</keyword>
<proteinExistence type="inferred from homology"/>
<keyword evidence="6" id="KW-0560">Oxidoreductase</keyword>
<dbReference type="InterPro" id="IPR005123">
    <property type="entry name" value="Oxoglu/Fe-dep_dioxygenase_dom"/>
</dbReference>
<keyword evidence="8" id="KW-0539">Nucleus</keyword>
<dbReference type="GO" id="GO:0005634">
    <property type="term" value="C:nucleus"/>
    <property type="evidence" value="ECO:0000318"/>
    <property type="project" value="GO_Central"/>
</dbReference>
<evidence type="ECO:0000256" key="7">
    <source>
        <dbReference type="ARBA" id="ARBA00023004"/>
    </source>
</evidence>
<dbReference type="InterPro" id="IPR037151">
    <property type="entry name" value="AlkB-like_sf"/>
</dbReference>
<dbReference type="KEGG" id="tad:TRIADDRAFT_57191"/>
<sequence>MEKFQEYLIQELPPTAYYVPDFISSEQAQYLMQKIYDAPKPKWTKLSHRRLQNWGGIPHPKGMIQEALPNWLEAPAQKLSEHGIFGSKIPNHVLVNEYQPGEGIMPHEDGPLFYPTIATINLGSHIFLDFYHHLENSNDSKDNEDGDATNFKKRYLASLLLEPRSLLILKNDLYTNYLHGIQERTTDVVDEKVVNIKFCQSKLGDVLTRKTRISLTIRHVPKVLKVQLFKKK</sequence>
<evidence type="ECO:0000256" key="2">
    <source>
        <dbReference type="ARBA" id="ARBA00004123"/>
    </source>
</evidence>
<comment type="similarity">
    <text evidence="3">Belongs to the alkB family.</text>
</comment>
<dbReference type="CTD" id="6754455"/>
<evidence type="ECO:0000259" key="9">
    <source>
        <dbReference type="PROSITE" id="PS51471"/>
    </source>
</evidence>
<comment type="cofactor">
    <cofactor evidence="1">
        <name>Fe(2+)</name>
        <dbReference type="ChEBI" id="CHEBI:29033"/>
    </cofactor>
</comment>
<keyword evidence="4" id="KW-0479">Metal-binding</keyword>
<dbReference type="PROSITE" id="PS51471">
    <property type="entry name" value="FE2OG_OXY"/>
    <property type="match status" value="1"/>
</dbReference>
<dbReference type="RefSeq" id="XP_002113242.1">
    <property type="nucleotide sequence ID" value="XM_002113206.1"/>
</dbReference>
<protein>
    <recommendedName>
        <fullName evidence="9">Fe2OG dioxygenase domain-containing protein</fullName>
    </recommendedName>
</protein>
<evidence type="ECO:0000256" key="8">
    <source>
        <dbReference type="ARBA" id="ARBA00023242"/>
    </source>
</evidence>
<dbReference type="Pfam" id="PF13532">
    <property type="entry name" value="2OG-FeII_Oxy_2"/>
    <property type="match status" value="1"/>
</dbReference>
<dbReference type="Proteomes" id="UP000009022">
    <property type="component" value="Unassembled WGS sequence"/>
</dbReference>
<keyword evidence="11" id="KW-1185">Reference proteome</keyword>
<dbReference type="InterPro" id="IPR027450">
    <property type="entry name" value="AlkB-like"/>
</dbReference>
<dbReference type="InterPro" id="IPR032862">
    <property type="entry name" value="ALKBH6"/>
</dbReference>
<dbReference type="OMA" id="KSPKTKW"/>
<comment type="subcellular location">
    <subcellularLocation>
        <location evidence="2">Nucleus</location>
    </subcellularLocation>
</comment>
<evidence type="ECO:0000256" key="6">
    <source>
        <dbReference type="ARBA" id="ARBA00023002"/>
    </source>
</evidence>
<evidence type="ECO:0000256" key="4">
    <source>
        <dbReference type="ARBA" id="ARBA00022723"/>
    </source>
</evidence>
<dbReference type="STRING" id="10228.B3S0W3"/>